<dbReference type="Proteomes" id="UP001165082">
    <property type="component" value="Unassembled WGS sequence"/>
</dbReference>
<dbReference type="SMART" id="SM00952">
    <property type="entry name" value="RAP"/>
    <property type="match status" value="1"/>
</dbReference>
<dbReference type="PROSITE" id="PS51286">
    <property type="entry name" value="RAP"/>
    <property type="match status" value="1"/>
</dbReference>
<protein>
    <recommendedName>
        <fullName evidence="1">RAP domain-containing protein</fullName>
    </recommendedName>
</protein>
<dbReference type="Pfam" id="PF08373">
    <property type="entry name" value="RAP"/>
    <property type="match status" value="1"/>
</dbReference>
<proteinExistence type="predicted"/>
<feature type="domain" description="RAP" evidence="1">
    <location>
        <begin position="313"/>
        <end position="373"/>
    </location>
</feature>
<accession>A0A9W7F8Z9</accession>
<organism evidence="2 3">
    <name type="scientific">Triparma retinervis</name>
    <dbReference type="NCBI Taxonomy" id="2557542"/>
    <lineage>
        <taxon>Eukaryota</taxon>
        <taxon>Sar</taxon>
        <taxon>Stramenopiles</taxon>
        <taxon>Ochrophyta</taxon>
        <taxon>Bolidophyceae</taxon>
        <taxon>Parmales</taxon>
        <taxon>Triparmaceae</taxon>
        <taxon>Triparma</taxon>
    </lineage>
</organism>
<evidence type="ECO:0000313" key="3">
    <source>
        <dbReference type="Proteomes" id="UP001165082"/>
    </source>
</evidence>
<evidence type="ECO:0000313" key="2">
    <source>
        <dbReference type="EMBL" id="GMI05633.1"/>
    </source>
</evidence>
<keyword evidence="3" id="KW-1185">Reference proteome</keyword>
<evidence type="ECO:0000259" key="1">
    <source>
        <dbReference type="PROSITE" id="PS51286"/>
    </source>
</evidence>
<dbReference type="EMBL" id="BRXZ01000122">
    <property type="protein sequence ID" value="GMI05633.1"/>
    <property type="molecule type" value="Genomic_DNA"/>
</dbReference>
<comment type="caution">
    <text evidence="2">The sequence shown here is derived from an EMBL/GenBank/DDBJ whole genome shotgun (WGS) entry which is preliminary data.</text>
</comment>
<dbReference type="AlphaFoldDB" id="A0A9W7F8Z9"/>
<gene>
    <name evidence="2" type="ORF">TrRE_jg7047</name>
</gene>
<sequence>MTGLKDLESNKASLAYSLASRNHRPTDASRRLLAEIADSFRLVNMSLVPEVRDMAQLIWSFGTLSEADRTVGQMCAAAVETLGYLVKRGRTDVGRWSNEDIAMAVAGMCYGRVEDLDLMGRLYEEARGRTWKDWERVNLCWGVAHFYLGGEGGAAGAFVRESVGAIRRGGGLGGDQQASANMVWTIAVLEMDDGDSREVAGGVLRDAEGRWRGGEVMEKEHAHQLYQARLVTDWMEGMIGEDFERHLKEAWDREKGRPKMSSRSHLQLSKVLSLMGINHQNEHDEDIDVALVLDNGSGWSRIDSEGSSGNTYVAVEYDGPDHFTYNGKKSLGHTNLKYRVLKKRGWAVVRVPYYVWDRIPFWASMERQRYLQRLLKTDKAIKFSGQDKSEYKKPEKSVWLNRVSRFD</sequence>
<dbReference type="InterPro" id="IPR013584">
    <property type="entry name" value="RAP"/>
</dbReference>
<name>A0A9W7F8Z9_9STRA</name>
<reference evidence="2" key="1">
    <citation type="submission" date="2022-07" db="EMBL/GenBank/DDBJ databases">
        <title>Genome analysis of Parmales, a sister group of diatoms, reveals the evolutionary specialization of diatoms from phago-mixotrophs to photoautotrophs.</title>
        <authorList>
            <person name="Ban H."/>
            <person name="Sato S."/>
            <person name="Yoshikawa S."/>
            <person name="Kazumasa Y."/>
            <person name="Nakamura Y."/>
            <person name="Ichinomiya M."/>
            <person name="Saitoh K."/>
            <person name="Sato N."/>
            <person name="Blanc-Mathieu R."/>
            <person name="Endo H."/>
            <person name="Kuwata A."/>
            <person name="Ogata H."/>
        </authorList>
    </citation>
    <scope>NUCLEOTIDE SEQUENCE</scope>
</reference>
<dbReference type="OrthoDB" id="45226at2759"/>